<reference evidence="1" key="1">
    <citation type="submission" date="2021-01" db="EMBL/GenBank/DDBJ databases">
        <title>Whole genome shotgun sequence of Rugosimonospora africana NBRC 104875.</title>
        <authorList>
            <person name="Komaki H."/>
            <person name="Tamura T."/>
        </authorList>
    </citation>
    <scope>NUCLEOTIDE SEQUENCE</scope>
    <source>
        <strain evidence="1">NBRC 104875</strain>
    </source>
</reference>
<proteinExistence type="predicted"/>
<accession>A0A8J3VRF5</accession>
<organism evidence="1 2">
    <name type="scientific">Rugosimonospora africana</name>
    <dbReference type="NCBI Taxonomy" id="556532"/>
    <lineage>
        <taxon>Bacteria</taxon>
        <taxon>Bacillati</taxon>
        <taxon>Actinomycetota</taxon>
        <taxon>Actinomycetes</taxon>
        <taxon>Micromonosporales</taxon>
        <taxon>Micromonosporaceae</taxon>
        <taxon>Rugosimonospora</taxon>
    </lineage>
</organism>
<sequence>MLNSPSTTRAAARTARAAVTVWWLTVQTASDTAWGARYEWSQRHAHRGALLRRLVALCRYQLAGMVDRRAFARTTGWVPLAGNLDHSSVRRQRRLLADIRRRHALVLLRSLGTNTDDVEASLTRYWQLTAPDDWMIPLVPDFLAARLRWRDPIAPNEIDILPWASNIGGVWVATPAPVRRYLSRADDHERRLSAAYRRHPRHGVRPAPRRA</sequence>
<name>A0A8J3VRF5_9ACTN</name>
<gene>
    <name evidence="1" type="ORF">Raf01_43070</name>
</gene>
<keyword evidence="2" id="KW-1185">Reference proteome</keyword>
<dbReference type="Proteomes" id="UP000642748">
    <property type="component" value="Unassembled WGS sequence"/>
</dbReference>
<dbReference type="AlphaFoldDB" id="A0A8J3VRF5"/>
<comment type="caution">
    <text evidence="1">The sequence shown here is derived from an EMBL/GenBank/DDBJ whole genome shotgun (WGS) entry which is preliminary data.</text>
</comment>
<evidence type="ECO:0000313" key="2">
    <source>
        <dbReference type="Proteomes" id="UP000642748"/>
    </source>
</evidence>
<dbReference type="EMBL" id="BONZ01000039">
    <property type="protein sequence ID" value="GIH16135.1"/>
    <property type="molecule type" value="Genomic_DNA"/>
</dbReference>
<protein>
    <submittedName>
        <fullName evidence="1">Uncharacterized protein</fullName>
    </submittedName>
</protein>
<dbReference type="RefSeq" id="WP_203919722.1">
    <property type="nucleotide sequence ID" value="NZ_BONZ01000039.1"/>
</dbReference>
<evidence type="ECO:0000313" key="1">
    <source>
        <dbReference type="EMBL" id="GIH16135.1"/>
    </source>
</evidence>